<feature type="region of interest" description="Disordered" evidence="2">
    <location>
        <begin position="454"/>
        <end position="500"/>
    </location>
</feature>
<evidence type="ECO:0000256" key="1">
    <source>
        <dbReference type="ARBA" id="ARBA00023054"/>
    </source>
</evidence>
<evidence type="ECO:0000259" key="3">
    <source>
        <dbReference type="Pfam" id="PF03915"/>
    </source>
</evidence>
<evidence type="ECO:0000313" key="4">
    <source>
        <dbReference type="EMBL" id="JAP50279.1"/>
    </source>
</evidence>
<feature type="compositionally biased region" description="Basic and acidic residues" evidence="2">
    <location>
        <begin position="1048"/>
        <end position="1058"/>
    </location>
</feature>
<feature type="compositionally biased region" description="Polar residues" evidence="2">
    <location>
        <begin position="1064"/>
        <end position="1080"/>
    </location>
</feature>
<evidence type="ECO:0000256" key="2">
    <source>
        <dbReference type="SAM" id="MobiDB-lite"/>
    </source>
</evidence>
<dbReference type="Gene3D" id="1.20.58.1540">
    <property type="entry name" value="Actin interacting protein 3, C-terminal domain"/>
    <property type="match status" value="1"/>
</dbReference>
<feature type="compositionally biased region" description="Low complexity" evidence="2">
    <location>
        <begin position="1219"/>
        <end position="1228"/>
    </location>
</feature>
<feature type="compositionally biased region" description="Acidic residues" evidence="2">
    <location>
        <begin position="1124"/>
        <end position="1138"/>
    </location>
</feature>
<proteinExistence type="predicted"/>
<feature type="region of interest" description="Disordered" evidence="2">
    <location>
        <begin position="1255"/>
        <end position="1300"/>
    </location>
</feature>
<accession>A0A0X3PEP3</accession>
<name>A0A0X3PEP3_SCHSO</name>
<dbReference type="PANTHER" id="PTHR22741:SF10">
    <property type="entry name" value="COILED-COIL DOMAIN-CONTAINING PROTEIN CG32809"/>
    <property type="match status" value="1"/>
</dbReference>
<feature type="region of interest" description="Disordered" evidence="2">
    <location>
        <begin position="253"/>
        <end position="276"/>
    </location>
</feature>
<feature type="compositionally biased region" description="Basic residues" evidence="2">
    <location>
        <begin position="1276"/>
        <end position="1288"/>
    </location>
</feature>
<keyword evidence="1" id="KW-0175">Coiled coil</keyword>
<feature type="domain" description="Actin interacting protein 3-like C-terminal" evidence="3">
    <location>
        <begin position="660"/>
        <end position="926"/>
    </location>
</feature>
<dbReference type="Pfam" id="PF03915">
    <property type="entry name" value="AIP3"/>
    <property type="match status" value="1"/>
</dbReference>
<feature type="compositionally biased region" description="Basic and acidic residues" evidence="2">
    <location>
        <begin position="1004"/>
        <end position="1015"/>
    </location>
</feature>
<dbReference type="InterPro" id="IPR022782">
    <property type="entry name" value="AIP3-like_C"/>
</dbReference>
<feature type="region of interest" description="Disordered" evidence="2">
    <location>
        <begin position="992"/>
        <end position="1019"/>
    </location>
</feature>
<feature type="region of interest" description="Disordered" evidence="2">
    <location>
        <begin position="368"/>
        <end position="398"/>
    </location>
</feature>
<reference evidence="4" key="1">
    <citation type="submission" date="2016-01" db="EMBL/GenBank/DDBJ databases">
        <title>Reference transcriptome for the parasite Schistocephalus solidus: insights into the molecular evolution of parasitism.</title>
        <authorList>
            <person name="Hebert F.O."/>
            <person name="Grambauer S."/>
            <person name="Barber I."/>
            <person name="Landry C.R."/>
            <person name="Aubin-Horth N."/>
        </authorList>
    </citation>
    <scope>NUCLEOTIDE SEQUENCE</scope>
</reference>
<protein>
    <recommendedName>
        <fullName evidence="3">Actin interacting protein 3-like C-terminal domain-containing protein</fullName>
    </recommendedName>
</protein>
<dbReference type="InterPro" id="IPR051825">
    <property type="entry name" value="SRCIN1"/>
</dbReference>
<feature type="compositionally biased region" description="Basic residues" evidence="2">
    <location>
        <begin position="1"/>
        <end position="15"/>
    </location>
</feature>
<feature type="region of interest" description="Disordered" evidence="2">
    <location>
        <begin position="1115"/>
        <end position="1149"/>
    </location>
</feature>
<dbReference type="PANTHER" id="PTHR22741">
    <property type="entry name" value="P140CAP/SNIP-RELATED"/>
    <property type="match status" value="1"/>
</dbReference>
<feature type="region of interest" description="Disordered" evidence="2">
    <location>
        <begin position="1"/>
        <end position="23"/>
    </location>
</feature>
<feature type="region of interest" description="Disordered" evidence="2">
    <location>
        <begin position="1198"/>
        <end position="1228"/>
    </location>
</feature>
<feature type="compositionally biased region" description="Low complexity" evidence="2">
    <location>
        <begin position="1198"/>
        <end position="1211"/>
    </location>
</feature>
<dbReference type="GO" id="GO:0005737">
    <property type="term" value="C:cytoplasm"/>
    <property type="evidence" value="ECO:0007669"/>
    <property type="project" value="TreeGrafter"/>
</dbReference>
<feature type="region of interest" description="Disordered" evidence="2">
    <location>
        <begin position="1046"/>
        <end position="1096"/>
    </location>
</feature>
<gene>
    <name evidence="4" type="ORF">TR143604</name>
</gene>
<dbReference type="EMBL" id="GEEE01012946">
    <property type="protein sequence ID" value="JAP50279.1"/>
    <property type="molecule type" value="Transcribed_RNA"/>
</dbReference>
<feature type="compositionally biased region" description="Polar residues" evidence="2">
    <location>
        <begin position="254"/>
        <end position="264"/>
    </location>
</feature>
<sequence length="1300" mass="143699">MEQKSSKRPFWKPQKRSLQADSAKSQTLEGKILPCEREALRRIYLDDTSVGIASPTKIVVQRRPRATDCARREALSVCIPAVTEGFHSDSLQQRRPVNSGSSNKVQEILVWHDGVLYKATRRNGSVQKITEYLKDLYIALTSEKEAPSTCTALFQILDENRRQFRSIEPNDSLRNGTLLKLNGSPEHVSPNQSHIRTSIEPKLRSTEPAVLAAISIEQCPIHPQHPSISPVKNLPIVSAPLLPRRRNLCKVPSAVSSDLSSTGESPKETSPEMLPTNISFNNLRSGSSRQTATTIACGPPTALLPATVQIGPNGEKHLVIQYSDGQVFAAAFPQQGHLHFLPVSKAILPTTDGDCGNLTGAFPVSAAENSGDSGISTTLTVGTQGNTEQPSSQWSRPRQLSKEKLVCTCPPELHQVIRQSQLPDRPCELVHSTNTQRYPNLPSKDIIKETSEALKLPSQQSTIPAQDNFPDASSLTTAGRWSTDNFQESDSTDTTSGSGQVAFPIIRGGIPPDVLLTPGVADKFRLATKPPQTLEEAQTRITLMEDQMAFLTSWVRAVQEQQGGQIKRTAGPEDSPINRTSLLSKSSSGYPCSYKEDFCPIGPSIPDNAQSPKIANSSDSFCQNVDTTKYVRLPSPKTSNWILQCGRSELQTQARMEVLQVPPSIRCGLDNLKRTQLLHVSKRLREVKNDLGNLRRTQESNIGDLRQISSDLFGEIRRLLEKSSPKKMSTLRAARLDLDSQISTYLTDCNEVEDWLRDLESCIEELRIDALQRRCRVSVSEVETYALHLSRLSGRLVAFKEELPELKRATTTALLAEKKVVQLHERFLDEEPKRLDAALSSCKQLTCTLFTLKRLGSVQEHGLSVNVPPLRTIRDPQPEDKQLYLQQIRNIIPDHEARVLGLACHKRARLRRKRMLSLKDSLKFEQSVGESRRNLDSILTRLGQVLLQQQALIPSSYPWSGYCTEERVENDEVSPHRRVRSVAAQTFNEQLLREESADGQPPTKHHEASSDHRNSEQGPDSICCDYCESPHGAELGAYRGLAHQPLRSNREAKRRGASEEPQADYSQSRQNPPFSAQEVLSPQVKPSAVTSGGVSGTRRARVVFSRTVLVGDGRETTRLNCPSDLDEDDHTETSELDEQSGYHPWRKEQVHRGNKVVDIHPGLPRNQFITCGGQCGIQGGCTQTCCLARPRQSASVLKSSLVSSSSAEKSAPPAPPPRMSSSSSSVSASENQKDLLVCMSGSDAHHDHILPAETGICGPITEEDSDAMPAAEGNGHHHHHHQQHHHYCRLSSGDDVQRKG</sequence>
<feature type="compositionally biased region" description="Polar residues" evidence="2">
    <location>
        <begin position="457"/>
        <end position="488"/>
    </location>
</feature>
<organism evidence="4">
    <name type="scientific">Schistocephalus solidus</name>
    <name type="common">Tapeworm</name>
    <dbReference type="NCBI Taxonomy" id="70667"/>
    <lineage>
        <taxon>Eukaryota</taxon>
        <taxon>Metazoa</taxon>
        <taxon>Spiralia</taxon>
        <taxon>Lophotrochozoa</taxon>
        <taxon>Platyhelminthes</taxon>
        <taxon>Cestoda</taxon>
        <taxon>Eucestoda</taxon>
        <taxon>Diphyllobothriidea</taxon>
        <taxon>Diphyllobothriidae</taxon>
        <taxon>Schistocephalus</taxon>
    </lineage>
</organism>